<dbReference type="SMART" id="SM01084">
    <property type="entry name" value="CKS"/>
    <property type="match status" value="1"/>
</dbReference>
<dbReference type="InterPro" id="IPR036858">
    <property type="entry name" value="Cyclin-dep_kinase_reg-sub_sf"/>
</dbReference>
<keyword evidence="7" id="KW-1185">Reference proteome</keyword>
<dbReference type="PANTHER" id="PTHR23415">
    <property type="entry name" value="CYCLIN-DEPENDENT KINASES REGULATORY SUBUNIT/60S RIBOSOME SUBUNIT BIOGENESIS PROTEIN NIP7"/>
    <property type="match status" value="1"/>
</dbReference>
<dbReference type="GO" id="GO:0051301">
    <property type="term" value="P:cell division"/>
    <property type="evidence" value="ECO:0007669"/>
    <property type="project" value="UniProtKB-UniRule"/>
</dbReference>
<protein>
    <recommendedName>
        <fullName evidence="4">Cyclin-dependent kinases regulatory subunit</fullName>
    </recommendedName>
</protein>
<dbReference type="OrthoDB" id="440676at2759"/>
<name>A0A4V4NFB9_9ASCO</name>
<evidence type="ECO:0000313" key="7">
    <source>
        <dbReference type="Proteomes" id="UP000307173"/>
    </source>
</evidence>
<dbReference type="PROSITE" id="PS00945">
    <property type="entry name" value="CKS_2"/>
    <property type="match status" value="1"/>
</dbReference>
<feature type="region of interest" description="Disordered" evidence="5">
    <location>
        <begin position="1"/>
        <end position="44"/>
    </location>
</feature>
<dbReference type="Gene3D" id="3.30.170.10">
    <property type="entry name" value="Cyclin-dependent kinase, regulatory subunit"/>
    <property type="match status" value="1"/>
</dbReference>
<dbReference type="AlphaFoldDB" id="A0A4V4NFB9"/>
<dbReference type="Pfam" id="PF01111">
    <property type="entry name" value="CKS"/>
    <property type="match status" value="1"/>
</dbReference>
<accession>A0A4V4NFB9</accession>
<dbReference type="PRINTS" id="PR00296">
    <property type="entry name" value="CYCLINKINASE"/>
</dbReference>
<dbReference type="SUPFAM" id="SSF55637">
    <property type="entry name" value="Cell cycle regulatory proteins"/>
    <property type="match status" value="1"/>
</dbReference>
<dbReference type="STRING" id="52247.A0A4V4NFB9"/>
<dbReference type="InterPro" id="IPR000789">
    <property type="entry name" value="Cyclin-dep_kinase_reg-sub"/>
</dbReference>
<keyword evidence="3 4" id="KW-0131">Cell cycle</keyword>
<comment type="caution">
    <text evidence="6">The sequence shown here is derived from an EMBL/GenBank/DDBJ whole genome shotgun (WGS) entry which is preliminary data.</text>
</comment>
<evidence type="ECO:0000256" key="3">
    <source>
        <dbReference type="ARBA" id="ARBA00023306"/>
    </source>
</evidence>
<dbReference type="EMBL" id="SELW01000641">
    <property type="protein sequence ID" value="TID16684.1"/>
    <property type="molecule type" value="Genomic_DNA"/>
</dbReference>
<gene>
    <name evidence="6" type="ORF">CANINC_004136</name>
</gene>
<comment type="similarity">
    <text evidence="1 4">Belongs to the CKS family.</text>
</comment>
<reference evidence="6 7" key="1">
    <citation type="journal article" date="2019" name="Front. Genet.">
        <title>Whole-Genome Sequencing of the Opportunistic Yeast Pathogen Candida inconspicua Uncovers Its Hybrid Origin.</title>
        <authorList>
            <person name="Mixao V."/>
            <person name="Hansen A.P."/>
            <person name="Saus E."/>
            <person name="Boekhout T."/>
            <person name="Lass-Florl C."/>
            <person name="Gabaldon T."/>
        </authorList>
    </citation>
    <scope>NUCLEOTIDE SEQUENCE [LARGE SCALE GENOMIC DNA]</scope>
    <source>
        <strain evidence="6 7">CBS 180</strain>
    </source>
</reference>
<evidence type="ECO:0000256" key="4">
    <source>
        <dbReference type="RuleBase" id="RU311113"/>
    </source>
</evidence>
<dbReference type="GO" id="GO:0016538">
    <property type="term" value="F:cyclin-dependent protein serine/threonine kinase regulator activity"/>
    <property type="evidence" value="ECO:0007669"/>
    <property type="project" value="InterPro"/>
</dbReference>
<evidence type="ECO:0000256" key="5">
    <source>
        <dbReference type="SAM" id="MobiDB-lite"/>
    </source>
</evidence>
<evidence type="ECO:0000256" key="2">
    <source>
        <dbReference type="ARBA" id="ARBA00022618"/>
    </source>
</evidence>
<dbReference type="Proteomes" id="UP000307173">
    <property type="component" value="Unassembled WGS sequence"/>
</dbReference>
<dbReference type="PROSITE" id="PS00944">
    <property type="entry name" value="CKS_1"/>
    <property type="match status" value="1"/>
</dbReference>
<keyword evidence="2 4" id="KW-0132">Cell division</keyword>
<evidence type="ECO:0000313" key="6">
    <source>
        <dbReference type="EMBL" id="TID16684.1"/>
    </source>
</evidence>
<comment type="function">
    <text evidence="4">Binds to the catalytic subunit of the cyclin dependent kinases and is essential for their biological function.</text>
</comment>
<sequence>MQSSSQQMHQQKQGQSKSQSLQSQAQSQAAQAQAQAQVQAQAQRQHLQSQVVQSKLDSRPAPLTPHERERIFAYRDKYYYSPRYSDDDYEYRHVALPRDLLKIIPSDYFCENGTFKILQEDEWRSQLGITQSLGWVHYGCHAPEPHILLFRKPKN</sequence>
<evidence type="ECO:0000256" key="1">
    <source>
        <dbReference type="ARBA" id="ARBA00007782"/>
    </source>
</evidence>
<organism evidence="6 7">
    <name type="scientific">Pichia inconspicua</name>
    <dbReference type="NCBI Taxonomy" id="52247"/>
    <lineage>
        <taxon>Eukaryota</taxon>
        <taxon>Fungi</taxon>
        <taxon>Dikarya</taxon>
        <taxon>Ascomycota</taxon>
        <taxon>Saccharomycotina</taxon>
        <taxon>Pichiomycetes</taxon>
        <taxon>Pichiales</taxon>
        <taxon>Pichiaceae</taxon>
        <taxon>Pichia</taxon>
    </lineage>
</organism>
<proteinExistence type="inferred from homology"/>